<gene>
    <name evidence="1" type="ORF">LPU83_pLPU83d_0525</name>
</gene>
<dbReference type="HOGENOM" id="CLU_2685334_0_0_5"/>
<dbReference type="AlphaFoldDB" id="W6S6Q3"/>
<dbReference type="RefSeq" id="WP_024316010.1">
    <property type="nucleotide sequence ID" value="NZ_ATTO01000028.1"/>
</dbReference>
<dbReference type="Proteomes" id="UP000019443">
    <property type="component" value="Plasmid pLPU83d"/>
</dbReference>
<sequence>MSVDDPVPLESDVPFQLESRAQLLQAIKAVHDPIVLLDQHGLHLNLLGDDAQQGREILLVMQEINRHAYLLRVR</sequence>
<evidence type="ECO:0000313" key="1">
    <source>
        <dbReference type="EMBL" id="CDM61896.1"/>
    </source>
</evidence>
<keyword evidence="2" id="KW-1185">Reference proteome</keyword>
<reference evidence="1" key="1">
    <citation type="submission" date="2013-11" db="EMBL/GenBank/DDBJ databases">
        <title>Draft genome sequence of the broad-host-range Rhizobium sp. LPU83 strain, a member of the low-genetic diversity Oregon-like Rhizobium sp. group.</title>
        <authorList>
            <person name="Wibberg D."/>
            <person name="Puehler A."/>
            <person name="Schlueter A."/>
        </authorList>
    </citation>
    <scope>NUCLEOTIDE SEQUENCE [LARGE SCALE GENOMIC DNA]</scope>
    <source>
        <strain evidence="1">LPU83</strain>
        <plasmid evidence="1">pLPU83d</plasmid>
    </source>
</reference>
<dbReference type="EMBL" id="HG916855">
    <property type="protein sequence ID" value="CDM61896.1"/>
    <property type="molecule type" value="Genomic_DNA"/>
</dbReference>
<evidence type="ECO:0000313" key="2">
    <source>
        <dbReference type="Proteomes" id="UP000019443"/>
    </source>
</evidence>
<organism evidence="1 2">
    <name type="scientific">Rhizobium favelukesii</name>
    <dbReference type="NCBI Taxonomy" id="348824"/>
    <lineage>
        <taxon>Bacteria</taxon>
        <taxon>Pseudomonadati</taxon>
        <taxon>Pseudomonadota</taxon>
        <taxon>Alphaproteobacteria</taxon>
        <taxon>Hyphomicrobiales</taxon>
        <taxon>Rhizobiaceae</taxon>
        <taxon>Rhizobium/Agrobacterium group</taxon>
        <taxon>Rhizobium</taxon>
    </lineage>
</organism>
<name>W6S6Q3_9HYPH</name>
<accession>W6S6Q3</accession>
<keyword evidence="1" id="KW-0614">Plasmid</keyword>
<geneLocation type="plasmid" evidence="1 2">
    <name>pLPU83d</name>
</geneLocation>
<dbReference type="KEGG" id="rhl:LPU83_pLPU83d_0525"/>
<proteinExistence type="predicted"/>
<protein>
    <submittedName>
        <fullName evidence="1">Uncharacterized protein</fullName>
    </submittedName>
</protein>